<dbReference type="Pfam" id="PF01171">
    <property type="entry name" value="ATP_bind_3"/>
    <property type="match status" value="1"/>
</dbReference>
<dbReference type="EMBL" id="DTGG01000062">
    <property type="protein sequence ID" value="HFZ08865.1"/>
    <property type="molecule type" value="Genomic_DNA"/>
</dbReference>
<protein>
    <recommendedName>
        <fullName evidence="2">tRNA(Ile)-lysidine/2-thiocytidine synthase N-terminal domain-containing protein</fullName>
    </recommendedName>
</protein>
<dbReference type="GO" id="GO:0008033">
    <property type="term" value="P:tRNA processing"/>
    <property type="evidence" value="ECO:0007669"/>
    <property type="project" value="InterPro"/>
</dbReference>
<comment type="caution">
    <text evidence="3">The sequence shown here is derived from an EMBL/GenBank/DDBJ whole genome shotgun (WGS) entry which is preliminary data.</text>
</comment>
<evidence type="ECO:0000259" key="2">
    <source>
        <dbReference type="Pfam" id="PF01171"/>
    </source>
</evidence>
<gene>
    <name evidence="3" type="ORF">ENV41_01880</name>
</gene>
<sequence length="257" mass="30276">MKSELHSLRGKLLKYIRVLDENLKLFQQHDVIVLGISGGYDSITLTDIITQYNTQRRLSLKIYPVFVNNHFKPLLNEDKLRKLLQERGLELTILEDAETEKNIKFKLKPFNPCFICSRERKKKLLEFAYTLKSNKVLLAHTLDDAIETLFLNILYSRGISTIMPVQPLFQGKFFIVRPFIFVEKSLVKKYATLLGIDQKLEGECPYDRSSKRSFVREFLHELYAKDPIVKNNIKHALFHCNEKFLWHQYIDLKELLP</sequence>
<feature type="domain" description="tRNA(Ile)-lysidine/2-thiocytidine synthase N-terminal" evidence="2">
    <location>
        <begin position="32"/>
        <end position="216"/>
    </location>
</feature>
<reference evidence="3" key="1">
    <citation type="journal article" date="2020" name="mSystems">
        <title>Genome- and Community-Level Interaction Insights into Carbon Utilization and Element Cycling Functions of Hydrothermarchaeota in Hydrothermal Sediment.</title>
        <authorList>
            <person name="Zhou Z."/>
            <person name="Liu Y."/>
            <person name="Xu W."/>
            <person name="Pan J."/>
            <person name="Luo Z.H."/>
            <person name="Li M."/>
        </authorList>
    </citation>
    <scope>NUCLEOTIDE SEQUENCE [LARGE SCALE GENOMIC DNA]</scope>
    <source>
        <strain evidence="3">SpSt-757</strain>
    </source>
</reference>
<dbReference type="AlphaFoldDB" id="A0A7V3N5Z7"/>
<dbReference type="PANTHER" id="PTHR43686:SF1">
    <property type="entry name" value="AMINOTRAN_5 DOMAIN-CONTAINING PROTEIN"/>
    <property type="match status" value="1"/>
</dbReference>
<dbReference type="InterPro" id="IPR014729">
    <property type="entry name" value="Rossmann-like_a/b/a_fold"/>
</dbReference>
<proteinExistence type="predicted"/>
<dbReference type="Gene3D" id="3.40.50.620">
    <property type="entry name" value="HUPs"/>
    <property type="match status" value="1"/>
</dbReference>
<accession>A0A7V3N5Z7</accession>
<organism evidence="3">
    <name type="scientific">candidate division CPR3 bacterium</name>
    <dbReference type="NCBI Taxonomy" id="2268181"/>
    <lineage>
        <taxon>Bacteria</taxon>
        <taxon>Bacteria division CPR3</taxon>
    </lineage>
</organism>
<dbReference type="PIRSF" id="PIRSF004976">
    <property type="entry name" value="ATPase_YdaO"/>
    <property type="match status" value="1"/>
</dbReference>
<dbReference type="GO" id="GO:0016740">
    <property type="term" value="F:transferase activity"/>
    <property type="evidence" value="ECO:0007669"/>
    <property type="project" value="UniProtKB-KW"/>
</dbReference>
<name>A0A7V3N5Z7_UNCC3</name>
<evidence type="ECO:0000313" key="3">
    <source>
        <dbReference type="EMBL" id="HFZ08865.1"/>
    </source>
</evidence>
<dbReference type="SUPFAM" id="SSF52402">
    <property type="entry name" value="Adenine nucleotide alpha hydrolases-like"/>
    <property type="match status" value="1"/>
</dbReference>
<evidence type="ECO:0000256" key="1">
    <source>
        <dbReference type="ARBA" id="ARBA00022679"/>
    </source>
</evidence>
<dbReference type="PANTHER" id="PTHR43686">
    <property type="entry name" value="SULFURTRANSFERASE-RELATED"/>
    <property type="match status" value="1"/>
</dbReference>
<dbReference type="InterPro" id="IPR011063">
    <property type="entry name" value="TilS/TtcA_N"/>
</dbReference>
<dbReference type="InterPro" id="IPR035107">
    <property type="entry name" value="tRNA_thiolation_TtcA_Ctu1"/>
</dbReference>
<keyword evidence="1" id="KW-0808">Transferase</keyword>